<dbReference type="GO" id="GO:0008270">
    <property type="term" value="F:zinc ion binding"/>
    <property type="evidence" value="ECO:0007669"/>
    <property type="project" value="InterPro"/>
</dbReference>
<evidence type="ECO:0000256" key="4">
    <source>
        <dbReference type="ARBA" id="ARBA00023125"/>
    </source>
</evidence>
<comment type="subcellular location">
    <subcellularLocation>
        <location evidence="1">Nucleus</location>
    </subcellularLocation>
</comment>
<gene>
    <name evidence="9" type="ORF">BO94DRAFT_607957</name>
</gene>
<dbReference type="InterPro" id="IPR007219">
    <property type="entry name" value="XnlR_reg_dom"/>
</dbReference>
<dbReference type="PROSITE" id="PS00463">
    <property type="entry name" value="ZN2_CY6_FUNGAL_1"/>
    <property type="match status" value="1"/>
</dbReference>
<dbReference type="Proteomes" id="UP000246702">
    <property type="component" value="Unassembled WGS sequence"/>
</dbReference>
<name>A0A317VEZ8_9EURO</name>
<dbReference type="PROSITE" id="PS50048">
    <property type="entry name" value="ZN2_CY6_FUNGAL_2"/>
    <property type="match status" value="1"/>
</dbReference>
<dbReference type="RefSeq" id="XP_025463239.1">
    <property type="nucleotide sequence ID" value="XM_025616549.1"/>
</dbReference>
<feature type="compositionally biased region" description="Low complexity" evidence="7">
    <location>
        <begin position="69"/>
        <end position="79"/>
    </location>
</feature>
<dbReference type="STRING" id="1450535.A0A317VEZ8"/>
<evidence type="ECO:0000313" key="10">
    <source>
        <dbReference type="Proteomes" id="UP000246702"/>
    </source>
</evidence>
<evidence type="ECO:0000256" key="5">
    <source>
        <dbReference type="ARBA" id="ARBA00023163"/>
    </source>
</evidence>
<evidence type="ECO:0000313" key="9">
    <source>
        <dbReference type="EMBL" id="PWY72465.1"/>
    </source>
</evidence>
<evidence type="ECO:0000256" key="6">
    <source>
        <dbReference type="ARBA" id="ARBA00023242"/>
    </source>
</evidence>
<dbReference type="SMART" id="SM00066">
    <property type="entry name" value="GAL4"/>
    <property type="match status" value="1"/>
</dbReference>
<dbReference type="Pfam" id="PF00172">
    <property type="entry name" value="Zn_clus"/>
    <property type="match status" value="1"/>
</dbReference>
<dbReference type="GO" id="GO:0006351">
    <property type="term" value="P:DNA-templated transcription"/>
    <property type="evidence" value="ECO:0007669"/>
    <property type="project" value="InterPro"/>
</dbReference>
<dbReference type="PANTHER" id="PTHR31001:SF40">
    <property type="entry name" value="ZN(II)2CYS6 TRANSCRIPTION FACTOR (EUROFUNG)"/>
    <property type="match status" value="1"/>
</dbReference>
<protein>
    <recommendedName>
        <fullName evidence="8">Zn(2)-C6 fungal-type domain-containing protein</fullName>
    </recommendedName>
</protein>
<dbReference type="InterPro" id="IPR001138">
    <property type="entry name" value="Zn2Cys6_DnaBD"/>
</dbReference>
<evidence type="ECO:0000256" key="7">
    <source>
        <dbReference type="SAM" id="MobiDB-lite"/>
    </source>
</evidence>
<reference evidence="9 10" key="1">
    <citation type="submission" date="2016-12" db="EMBL/GenBank/DDBJ databases">
        <title>The genomes of Aspergillus section Nigri reveals drivers in fungal speciation.</title>
        <authorList>
            <consortium name="DOE Joint Genome Institute"/>
            <person name="Vesth T.C."/>
            <person name="Nybo J."/>
            <person name="Theobald S."/>
            <person name="Brandl J."/>
            <person name="Frisvad J.C."/>
            <person name="Nielsen K.F."/>
            <person name="Lyhne E.K."/>
            <person name="Kogle M.E."/>
            <person name="Kuo A."/>
            <person name="Riley R."/>
            <person name="Clum A."/>
            <person name="Nolan M."/>
            <person name="Lipzen A."/>
            <person name="Salamov A."/>
            <person name="Henrissat B."/>
            <person name="Wiebenga A."/>
            <person name="De Vries R.P."/>
            <person name="Grigoriev I.V."/>
            <person name="Mortensen U.H."/>
            <person name="Andersen M.R."/>
            <person name="Baker S.E."/>
        </authorList>
    </citation>
    <scope>NUCLEOTIDE SEQUENCE [LARGE SCALE GENOMIC DNA]</scope>
    <source>
        <strain evidence="9 10">CBS 115572</strain>
    </source>
</reference>
<dbReference type="Pfam" id="PF04082">
    <property type="entry name" value="Fungal_trans"/>
    <property type="match status" value="1"/>
</dbReference>
<evidence type="ECO:0000259" key="8">
    <source>
        <dbReference type="PROSITE" id="PS50048"/>
    </source>
</evidence>
<comment type="caution">
    <text evidence="9">The sequence shown here is derived from an EMBL/GenBank/DDBJ whole genome shotgun (WGS) entry which is preliminary data.</text>
</comment>
<organism evidence="9 10">
    <name type="scientific">Aspergillus sclerotioniger CBS 115572</name>
    <dbReference type="NCBI Taxonomy" id="1450535"/>
    <lineage>
        <taxon>Eukaryota</taxon>
        <taxon>Fungi</taxon>
        <taxon>Dikarya</taxon>
        <taxon>Ascomycota</taxon>
        <taxon>Pezizomycotina</taxon>
        <taxon>Eurotiomycetes</taxon>
        <taxon>Eurotiomycetidae</taxon>
        <taxon>Eurotiales</taxon>
        <taxon>Aspergillaceae</taxon>
        <taxon>Aspergillus</taxon>
        <taxon>Aspergillus subgen. Circumdati</taxon>
    </lineage>
</organism>
<evidence type="ECO:0000256" key="3">
    <source>
        <dbReference type="ARBA" id="ARBA00023015"/>
    </source>
</evidence>
<dbReference type="CDD" id="cd12148">
    <property type="entry name" value="fungal_TF_MHR"/>
    <property type="match status" value="1"/>
</dbReference>
<sequence length="586" mass="66630">MPSPLRRRNGRKAACESCRRRKLACHHSHPICQRCQKYSFECVYREESTRTRQGNSDAAEQSPGRRSPVHPASAPSPSSYQAVERTPPMIDSPLEYLGPTSFTSVFIPDEQDCAGLFSKHVNPNDGWIRLAGSHASKRMWSAFRPNLLRRSKSDLIENSKTSLRTEQNPNAWLASFTYCRTHPSVTGVRALMAHLKHYVSLCIDICRRLGSVNVHFVYLLYKHNILEGILNGDKSFSCWTQHGELVAVTTSLGLHRELSADAEALTLQHELKRRVYSAVFNIDKVISTFTGRPPLLNQAYSSTRVPLDLSDDALLPDNFQSAAVELDAQVWSKNGQIYSTTILRSRTMFAHIRHKILELLGAMTDSLPEQSVNRVIKLKQETHETYMQLPSSIRFSKASVDRAEIPGHDLYAQILTRLEFLLNLFLLERLLTRHRIVTEQNLISVSQEMLDLSLIFWKKEDRFIGLYNDFDWLAMSYAVPSSGILCLELLRQAAHPQQYDLRLPRSVIIQDLSLLVAYLEWIQYTTSCGNVVASIRRILSRCLDQILDTPSGLNPPSQSVSLSLPDERALSEFSNLELLNTFDWMD</sequence>
<dbReference type="GO" id="GO:0003677">
    <property type="term" value="F:DNA binding"/>
    <property type="evidence" value="ECO:0007669"/>
    <property type="project" value="UniProtKB-KW"/>
</dbReference>
<dbReference type="GeneID" id="37118692"/>
<dbReference type="GO" id="GO:0000981">
    <property type="term" value="F:DNA-binding transcription factor activity, RNA polymerase II-specific"/>
    <property type="evidence" value="ECO:0007669"/>
    <property type="project" value="InterPro"/>
</dbReference>
<keyword evidence="6" id="KW-0539">Nucleus</keyword>
<dbReference type="Gene3D" id="4.10.240.10">
    <property type="entry name" value="Zn(2)-C6 fungal-type DNA-binding domain"/>
    <property type="match status" value="1"/>
</dbReference>
<dbReference type="OrthoDB" id="4898680at2759"/>
<dbReference type="InterPro" id="IPR036864">
    <property type="entry name" value="Zn2-C6_fun-type_DNA-bd_sf"/>
</dbReference>
<keyword evidence="10" id="KW-1185">Reference proteome</keyword>
<keyword evidence="4" id="KW-0238">DNA-binding</keyword>
<feature type="domain" description="Zn(2)-C6 fungal-type" evidence="8">
    <location>
        <begin position="14"/>
        <end position="44"/>
    </location>
</feature>
<dbReference type="InterPro" id="IPR050613">
    <property type="entry name" value="Sec_Metabolite_Reg"/>
</dbReference>
<dbReference type="EMBL" id="MSFK01000033">
    <property type="protein sequence ID" value="PWY72465.1"/>
    <property type="molecule type" value="Genomic_DNA"/>
</dbReference>
<evidence type="ECO:0000256" key="2">
    <source>
        <dbReference type="ARBA" id="ARBA00022723"/>
    </source>
</evidence>
<keyword evidence="5" id="KW-0804">Transcription</keyword>
<dbReference type="AlphaFoldDB" id="A0A317VEZ8"/>
<feature type="region of interest" description="Disordered" evidence="7">
    <location>
        <begin position="49"/>
        <end position="84"/>
    </location>
</feature>
<accession>A0A317VEZ8</accession>
<keyword evidence="2" id="KW-0479">Metal-binding</keyword>
<evidence type="ECO:0000256" key="1">
    <source>
        <dbReference type="ARBA" id="ARBA00004123"/>
    </source>
</evidence>
<dbReference type="GO" id="GO:0005634">
    <property type="term" value="C:nucleus"/>
    <property type="evidence" value="ECO:0007669"/>
    <property type="project" value="UniProtKB-SubCell"/>
</dbReference>
<dbReference type="CDD" id="cd00067">
    <property type="entry name" value="GAL4"/>
    <property type="match status" value="1"/>
</dbReference>
<dbReference type="SMART" id="SM00906">
    <property type="entry name" value="Fungal_trans"/>
    <property type="match status" value="1"/>
</dbReference>
<proteinExistence type="predicted"/>
<dbReference type="SUPFAM" id="SSF57701">
    <property type="entry name" value="Zn2/Cys6 DNA-binding domain"/>
    <property type="match status" value="1"/>
</dbReference>
<keyword evidence="3" id="KW-0805">Transcription regulation</keyword>
<dbReference type="PANTHER" id="PTHR31001">
    <property type="entry name" value="UNCHARACTERIZED TRANSCRIPTIONAL REGULATORY PROTEIN"/>
    <property type="match status" value="1"/>
</dbReference>
<dbReference type="GO" id="GO:0009893">
    <property type="term" value="P:positive regulation of metabolic process"/>
    <property type="evidence" value="ECO:0007669"/>
    <property type="project" value="UniProtKB-ARBA"/>
</dbReference>